<dbReference type="AlphaFoldDB" id="Q0CFZ1"/>
<dbReference type="EMBL" id="CH476603">
    <property type="protein sequence ID" value="EAU32242.1"/>
    <property type="molecule type" value="Genomic_DNA"/>
</dbReference>
<gene>
    <name evidence="2" type="ORF">ATEG_06858</name>
</gene>
<accession>Q0CFZ1</accession>
<dbReference type="HOGENOM" id="CLU_543982_0_0_1"/>
<sequence>MVTRADACCCAKTTRLHLPTYHYTYCYCYDSINHRPSHHIRVERPHWSTPYHPRHSSSYGVNTTMPRPPTKRNRMASKAKPTSKEPTRENAPKSPQPQERPPASAPRVVIPQRQPKDQTPMSKSHEQAIDSSPMGERGGTGSRPATRSRGYSSTLSLAGRKGENSKIPGTPAFENSVLSNFRRRPRQPSILQVMQAEDRSSDLDDDDFLGGLSPEDESTPLNVSRGKSLLVQNESPATPSQAPEPSSDSSRKRKRSSANIEIQVPQSPLALVGNTPVGTPTPAVEDEVQEMGSTVDMPPPPLPPPRSPDVLSQTMAPPMSSPWGTPLSTSLHDLSNPLRKAATDECGNAGAQASNKPAVSTASLQDRLLPRRRQRPRRRRNVNTFDVPSDSSESDEASAESDQDELSYIATLKSSRSRRNRTTKSKPSHAGQKKQAKQKATSKKTYSARNAGNDKENEPADGSSPLSALDTDALESDSTSPPNKYLSEELRLQAQKFAEVDQWQMEFEDVPESQDSTYR</sequence>
<feature type="compositionally biased region" description="Basic and acidic residues" evidence="1">
    <location>
        <begin position="82"/>
        <end position="91"/>
    </location>
</feature>
<feature type="region of interest" description="Disordered" evidence="1">
    <location>
        <begin position="49"/>
        <end position="487"/>
    </location>
</feature>
<dbReference type="Proteomes" id="UP000007963">
    <property type="component" value="Unassembled WGS sequence"/>
</dbReference>
<reference evidence="3" key="1">
    <citation type="submission" date="2005-09" db="EMBL/GenBank/DDBJ databases">
        <title>Annotation of the Aspergillus terreus NIH2624 genome.</title>
        <authorList>
            <person name="Birren B.W."/>
            <person name="Lander E.S."/>
            <person name="Galagan J.E."/>
            <person name="Nusbaum C."/>
            <person name="Devon K."/>
            <person name="Henn M."/>
            <person name="Ma L.-J."/>
            <person name="Jaffe D.B."/>
            <person name="Butler J."/>
            <person name="Alvarez P."/>
            <person name="Gnerre S."/>
            <person name="Grabherr M."/>
            <person name="Kleber M."/>
            <person name="Mauceli E.W."/>
            <person name="Brockman W."/>
            <person name="Rounsley S."/>
            <person name="Young S.K."/>
            <person name="LaButti K."/>
            <person name="Pushparaj V."/>
            <person name="DeCaprio D."/>
            <person name="Crawford M."/>
            <person name="Koehrsen M."/>
            <person name="Engels R."/>
            <person name="Montgomery P."/>
            <person name="Pearson M."/>
            <person name="Howarth C."/>
            <person name="Larson L."/>
            <person name="Luoma S."/>
            <person name="White J."/>
            <person name="Alvarado L."/>
            <person name="Kodira C.D."/>
            <person name="Zeng Q."/>
            <person name="Oleary S."/>
            <person name="Yandava C."/>
            <person name="Denning D.W."/>
            <person name="Nierman W.C."/>
            <person name="Milne T."/>
            <person name="Madden K."/>
        </authorList>
    </citation>
    <scope>NUCLEOTIDE SEQUENCE [LARGE SCALE GENOMIC DNA]</scope>
    <source>
        <strain evidence="3">NIH 2624 / FGSC A1156</strain>
    </source>
</reference>
<dbReference type="OMA" id="QDELQMP"/>
<dbReference type="OrthoDB" id="5423493at2759"/>
<name>Q0CFZ1_ASPTN</name>
<feature type="compositionally biased region" description="Acidic residues" evidence="1">
    <location>
        <begin position="203"/>
        <end position="218"/>
    </location>
</feature>
<dbReference type="GeneID" id="4318862"/>
<evidence type="ECO:0000313" key="2">
    <source>
        <dbReference type="EMBL" id="EAU32242.1"/>
    </source>
</evidence>
<dbReference type="RefSeq" id="XP_001209543.1">
    <property type="nucleotide sequence ID" value="XM_001209543.1"/>
</dbReference>
<feature type="compositionally biased region" description="Polar residues" evidence="1">
    <location>
        <begin position="230"/>
        <end position="244"/>
    </location>
</feature>
<evidence type="ECO:0000313" key="3">
    <source>
        <dbReference type="Proteomes" id="UP000007963"/>
    </source>
</evidence>
<dbReference type="VEuPathDB" id="FungiDB:ATEG_06858"/>
<feature type="compositionally biased region" description="Acidic residues" evidence="1">
    <location>
        <begin position="392"/>
        <end position="405"/>
    </location>
</feature>
<feature type="compositionally biased region" description="Pro residues" evidence="1">
    <location>
        <begin position="297"/>
        <end position="307"/>
    </location>
</feature>
<feature type="compositionally biased region" description="Polar residues" evidence="1">
    <location>
        <begin position="143"/>
        <end position="156"/>
    </location>
</feature>
<dbReference type="STRING" id="341663.Q0CFZ1"/>
<organism evidence="2 3">
    <name type="scientific">Aspergillus terreus (strain NIH 2624 / FGSC A1156)</name>
    <dbReference type="NCBI Taxonomy" id="341663"/>
    <lineage>
        <taxon>Eukaryota</taxon>
        <taxon>Fungi</taxon>
        <taxon>Dikarya</taxon>
        <taxon>Ascomycota</taxon>
        <taxon>Pezizomycotina</taxon>
        <taxon>Eurotiomycetes</taxon>
        <taxon>Eurotiomycetidae</taxon>
        <taxon>Eurotiales</taxon>
        <taxon>Aspergillaceae</taxon>
        <taxon>Aspergillus</taxon>
        <taxon>Aspergillus subgen. Circumdati</taxon>
    </lineage>
</organism>
<protein>
    <submittedName>
        <fullName evidence="2">Uncharacterized protein</fullName>
    </submittedName>
</protein>
<dbReference type="eggNOG" id="ENOG502SVPD">
    <property type="taxonomic scope" value="Eukaryota"/>
</dbReference>
<feature type="compositionally biased region" description="Basic residues" evidence="1">
    <location>
        <begin position="370"/>
        <end position="381"/>
    </location>
</feature>
<feature type="compositionally biased region" description="Polar residues" evidence="1">
    <location>
        <begin position="56"/>
        <end position="65"/>
    </location>
</feature>
<proteinExistence type="predicted"/>
<feature type="compositionally biased region" description="Polar residues" evidence="1">
    <location>
        <begin position="322"/>
        <end position="333"/>
    </location>
</feature>
<feature type="compositionally biased region" description="Pro residues" evidence="1">
    <location>
        <begin position="94"/>
        <end position="104"/>
    </location>
</feature>
<feature type="compositionally biased region" description="Polar residues" evidence="1">
    <location>
        <begin position="351"/>
        <end position="364"/>
    </location>
</feature>
<evidence type="ECO:0000256" key="1">
    <source>
        <dbReference type="SAM" id="MobiDB-lite"/>
    </source>
</evidence>
<feature type="compositionally biased region" description="Basic residues" evidence="1">
    <location>
        <begin position="415"/>
        <end position="442"/>
    </location>
</feature>